<dbReference type="AlphaFoldDB" id="A0A2P7RI00"/>
<keyword evidence="8" id="KW-1185">Reference proteome</keyword>
<dbReference type="PANTHER" id="PTHR30250">
    <property type="entry name" value="PST FAMILY PREDICTED COLANIC ACID TRANSPORTER"/>
    <property type="match status" value="1"/>
</dbReference>
<feature type="transmembrane region" description="Helical" evidence="6">
    <location>
        <begin position="336"/>
        <end position="355"/>
    </location>
</feature>
<keyword evidence="5 6" id="KW-0472">Membrane</keyword>
<feature type="transmembrane region" description="Helical" evidence="6">
    <location>
        <begin position="403"/>
        <end position="424"/>
    </location>
</feature>
<evidence type="ECO:0000313" key="8">
    <source>
        <dbReference type="Proteomes" id="UP000241229"/>
    </source>
</evidence>
<keyword evidence="4 6" id="KW-1133">Transmembrane helix</keyword>
<feature type="transmembrane region" description="Helical" evidence="6">
    <location>
        <begin position="361"/>
        <end position="382"/>
    </location>
</feature>
<evidence type="ECO:0000313" key="7">
    <source>
        <dbReference type="EMBL" id="PSJ49827.1"/>
    </source>
</evidence>
<comment type="subcellular location">
    <subcellularLocation>
        <location evidence="1">Cell membrane</location>
        <topology evidence="1">Multi-pass membrane protein</topology>
    </subcellularLocation>
</comment>
<evidence type="ECO:0000256" key="2">
    <source>
        <dbReference type="ARBA" id="ARBA00022475"/>
    </source>
</evidence>
<proteinExistence type="predicted"/>
<protein>
    <submittedName>
        <fullName evidence="7">Multi antimicrobial extrusion protein MatE</fullName>
    </submittedName>
</protein>
<dbReference type="Proteomes" id="UP000241229">
    <property type="component" value="Unassembled WGS sequence"/>
</dbReference>
<sequence>MRFSAATTAERLLPERLALRLRPLVDRIDAVVLAPGERGAAGRMSLIAFGIRVFSATIAFLSQVLLARWMGSFEYGIFVLVWTTMVIAGNISCFGFHTSVIRFIPEYREKGMLAELRGVLLTSRLFVLFASTAIALAAMLVLRLSAGRIESYYVLPFILGLFCLPMIALSDLLQGMARAHSWVISALAPTYITRPVLILVFMAGALLLGYPGSAEVAIWAAILATYATTVIQLVGTTANVDRRLPAGPRSIHLKSWIAVSLPIFLVESFFFILTNADVLMVGMFMQPEDVAVYFATVKTLALVHFVYFAVKAGVAQRYAQFTHGDSDRLAGFARETVAWTFWPSLVMAGVVLLLGEPMLALFGPGFAAGYPLLFPLVIGVVARAAVGPCESLLTMSGNQNVCALVYALTLALNVALSVVLIPLFGLWGAAFATAISMSFEAAALSFTAWRKLGIAMVIFAVPLSAGRNP</sequence>
<feature type="transmembrane region" description="Helical" evidence="6">
    <location>
        <begin position="430"/>
        <end position="449"/>
    </location>
</feature>
<organism evidence="7 8">
    <name type="scientific">Kumtagia ephedrae</name>
    <dbReference type="NCBI Taxonomy" id="2116701"/>
    <lineage>
        <taxon>Bacteria</taxon>
        <taxon>Pseudomonadati</taxon>
        <taxon>Pseudomonadota</taxon>
        <taxon>Alphaproteobacteria</taxon>
        <taxon>Hyphomicrobiales</taxon>
        <taxon>Phyllobacteriaceae</taxon>
        <taxon>Kumtagia</taxon>
    </lineage>
</organism>
<evidence type="ECO:0000256" key="6">
    <source>
        <dbReference type="SAM" id="Phobius"/>
    </source>
</evidence>
<name>A0A2P7RI00_9HYPH</name>
<reference evidence="7 8" key="1">
    <citation type="submission" date="2018-03" db="EMBL/GenBank/DDBJ databases">
        <title>The draft genome of Mesorhizobium sp. 6GN-30.</title>
        <authorList>
            <person name="Liu L."/>
            <person name="Li L."/>
            <person name="Wang T."/>
            <person name="Zhang X."/>
            <person name="Liang L."/>
        </authorList>
    </citation>
    <scope>NUCLEOTIDE SEQUENCE [LARGE SCALE GENOMIC DNA]</scope>
    <source>
        <strain evidence="7 8">6GN30</strain>
    </source>
</reference>
<feature type="transmembrane region" description="Helical" evidence="6">
    <location>
        <begin position="216"/>
        <end position="235"/>
    </location>
</feature>
<dbReference type="RefSeq" id="WP_106775710.1">
    <property type="nucleotide sequence ID" value="NZ_PXYK01000058.1"/>
</dbReference>
<comment type="caution">
    <text evidence="7">The sequence shown here is derived from an EMBL/GenBank/DDBJ whole genome shotgun (WGS) entry which is preliminary data.</text>
</comment>
<evidence type="ECO:0000256" key="3">
    <source>
        <dbReference type="ARBA" id="ARBA00022692"/>
    </source>
</evidence>
<gene>
    <name evidence="7" type="ORF">C7I84_29130</name>
</gene>
<feature type="transmembrane region" description="Helical" evidence="6">
    <location>
        <begin position="256"/>
        <end position="284"/>
    </location>
</feature>
<feature type="transmembrane region" description="Helical" evidence="6">
    <location>
        <begin position="191"/>
        <end position="210"/>
    </location>
</feature>
<feature type="transmembrane region" description="Helical" evidence="6">
    <location>
        <begin position="46"/>
        <end position="69"/>
    </location>
</feature>
<dbReference type="OrthoDB" id="9800982at2"/>
<dbReference type="EMBL" id="PXYK01000058">
    <property type="protein sequence ID" value="PSJ49827.1"/>
    <property type="molecule type" value="Genomic_DNA"/>
</dbReference>
<feature type="transmembrane region" description="Helical" evidence="6">
    <location>
        <begin position="125"/>
        <end position="146"/>
    </location>
</feature>
<dbReference type="InterPro" id="IPR002797">
    <property type="entry name" value="Polysacc_synth"/>
</dbReference>
<keyword evidence="3 6" id="KW-0812">Transmembrane</keyword>
<dbReference type="GO" id="GO:0005886">
    <property type="term" value="C:plasma membrane"/>
    <property type="evidence" value="ECO:0007669"/>
    <property type="project" value="UniProtKB-SubCell"/>
</dbReference>
<feature type="transmembrane region" description="Helical" evidence="6">
    <location>
        <begin position="75"/>
        <end position="104"/>
    </location>
</feature>
<dbReference type="InterPro" id="IPR050833">
    <property type="entry name" value="Poly_Biosynth_Transport"/>
</dbReference>
<dbReference type="PANTHER" id="PTHR30250:SF11">
    <property type="entry name" value="O-ANTIGEN TRANSPORTER-RELATED"/>
    <property type="match status" value="1"/>
</dbReference>
<evidence type="ECO:0000256" key="4">
    <source>
        <dbReference type="ARBA" id="ARBA00022989"/>
    </source>
</evidence>
<accession>A0A2P7RI00</accession>
<evidence type="ECO:0000256" key="1">
    <source>
        <dbReference type="ARBA" id="ARBA00004651"/>
    </source>
</evidence>
<dbReference type="Pfam" id="PF01943">
    <property type="entry name" value="Polysacc_synt"/>
    <property type="match status" value="1"/>
</dbReference>
<feature type="transmembrane region" description="Helical" evidence="6">
    <location>
        <begin position="152"/>
        <end position="170"/>
    </location>
</feature>
<feature type="transmembrane region" description="Helical" evidence="6">
    <location>
        <begin position="290"/>
        <end position="310"/>
    </location>
</feature>
<keyword evidence="2" id="KW-1003">Cell membrane</keyword>
<evidence type="ECO:0000256" key="5">
    <source>
        <dbReference type="ARBA" id="ARBA00023136"/>
    </source>
</evidence>